<evidence type="ECO:0000313" key="2">
    <source>
        <dbReference type="Proteomes" id="UP001529510"/>
    </source>
</evidence>
<dbReference type="Proteomes" id="UP001529510">
    <property type="component" value="Unassembled WGS sequence"/>
</dbReference>
<organism evidence="1 2">
    <name type="scientific">Cirrhinus mrigala</name>
    <name type="common">Mrigala</name>
    <dbReference type="NCBI Taxonomy" id="683832"/>
    <lineage>
        <taxon>Eukaryota</taxon>
        <taxon>Metazoa</taxon>
        <taxon>Chordata</taxon>
        <taxon>Craniata</taxon>
        <taxon>Vertebrata</taxon>
        <taxon>Euteleostomi</taxon>
        <taxon>Actinopterygii</taxon>
        <taxon>Neopterygii</taxon>
        <taxon>Teleostei</taxon>
        <taxon>Ostariophysi</taxon>
        <taxon>Cypriniformes</taxon>
        <taxon>Cyprinidae</taxon>
        <taxon>Labeoninae</taxon>
        <taxon>Labeonini</taxon>
        <taxon>Cirrhinus</taxon>
    </lineage>
</organism>
<dbReference type="PANTHER" id="PTHR24046">
    <property type="entry name" value="SIGNAL PEPTIDE, CUB AND EGF-LIKE DOMAIN-CONTAINING"/>
    <property type="match status" value="1"/>
</dbReference>
<keyword evidence="2" id="KW-1185">Reference proteome</keyword>
<evidence type="ECO:0000313" key="1">
    <source>
        <dbReference type="EMBL" id="KAL0157639.1"/>
    </source>
</evidence>
<feature type="non-terminal residue" evidence="1">
    <location>
        <position position="113"/>
    </location>
</feature>
<sequence>MVTFVNLKCDSSKKAKGRRARNPSNKEVTRITLELEAEVKPGDATGNCNIMCQRQRMEQQMKSYIKALKKSINQERFLIRVAGLEYEVAQKLPQAALKQENCGPGREKDSGRC</sequence>
<dbReference type="EMBL" id="JAMKFB020000023">
    <property type="protein sequence ID" value="KAL0157639.1"/>
    <property type="molecule type" value="Genomic_DNA"/>
</dbReference>
<protein>
    <submittedName>
        <fullName evidence="1">Uncharacterized protein</fullName>
    </submittedName>
</protein>
<reference evidence="1 2" key="1">
    <citation type="submission" date="2024-05" db="EMBL/GenBank/DDBJ databases">
        <title>Genome sequencing and assembly of Indian major carp, Cirrhinus mrigala (Hamilton, 1822).</title>
        <authorList>
            <person name="Mohindra V."/>
            <person name="Chowdhury L.M."/>
            <person name="Lal K."/>
            <person name="Jena J.K."/>
        </authorList>
    </citation>
    <scope>NUCLEOTIDE SEQUENCE [LARGE SCALE GENOMIC DNA]</scope>
    <source>
        <strain evidence="1">CM1030</strain>
        <tissue evidence="1">Blood</tissue>
    </source>
</reference>
<proteinExistence type="predicted"/>
<dbReference type="AlphaFoldDB" id="A0ABD0N678"/>
<gene>
    <name evidence="1" type="ORF">M9458_045715</name>
</gene>
<accession>A0ABD0N678</accession>
<dbReference type="PANTHER" id="PTHR24046:SF2">
    <property type="entry name" value="SIGNAL PEPTIDE, CUB AND EGF-LIKE DOMAIN-CONTAINING PROTEIN 3"/>
    <property type="match status" value="1"/>
</dbReference>
<name>A0ABD0N678_CIRMR</name>
<comment type="caution">
    <text evidence="1">The sequence shown here is derived from an EMBL/GenBank/DDBJ whole genome shotgun (WGS) entry which is preliminary data.</text>
</comment>
<dbReference type="InterPro" id="IPR052071">
    <property type="entry name" value="SCUB_EGF-like_domain"/>
</dbReference>